<dbReference type="PATRIC" id="fig|1603606.3.peg.2572"/>
<reference evidence="2 3" key="1">
    <citation type="submission" date="2015-07" db="EMBL/GenBank/DDBJ databases">
        <title>Isolation and Genomic Characterization of a Novel Halophilic Metal-Reducing Deltaproteobacterium from the Deep Subsurface.</title>
        <authorList>
            <person name="Badalamenti J.P."/>
            <person name="Summers Z.M."/>
            <person name="Gralnick J.A."/>
            <person name="Bond D.R."/>
        </authorList>
    </citation>
    <scope>NUCLEOTIDE SEQUENCE [LARGE SCALE GENOMIC DNA]</scope>
    <source>
        <strain evidence="2 3">WTL</strain>
    </source>
</reference>
<dbReference type="Gene3D" id="3.30.1310.20">
    <property type="entry name" value="PRTase-like"/>
    <property type="match status" value="1"/>
</dbReference>
<dbReference type="SUPFAM" id="SSF53271">
    <property type="entry name" value="PRTase-like"/>
    <property type="match status" value="1"/>
</dbReference>
<dbReference type="GO" id="GO:0016757">
    <property type="term" value="F:glycosyltransferase activity"/>
    <property type="evidence" value="ECO:0007669"/>
    <property type="project" value="UniProtKB-KW"/>
</dbReference>
<keyword evidence="3" id="KW-1185">Reference proteome</keyword>
<gene>
    <name evidence="2" type="ORF">DSOUD_2372</name>
</gene>
<name>A0A0M3QG38_9BACT</name>
<proteinExistence type="predicted"/>
<dbReference type="RefSeq" id="WP_053551163.1">
    <property type="nucleotide sequence ID" value="NZ_CP010802.1"/>
</dbReference>
<accession>A0A0M3QG38</accession>
<dbReference type="InterPro" id="IPR000836">
    <property type="entry name" value="PRTase_dom"/>
</dbReference>
<organism evidence="2 3">
    <name type="scientific">Desulfuromonas soudanensis</name>
    <dbReference type="NCBI Taxonomy" id="1603606"/>
    <lineage>
        <taxon>Bacteria</taxon>
        <taxon>Pseudomonadati</taxon>
        <taxon>Thermodesulfobacteriota</taxon>
        <taxon>Desulfuromonadia</taxon>
        <taxon>Desulfuromonadales</taxon>
        <taxon>Desulfuromonadaceae</taxon>
        <taxon>Desulfuromonas</taxon>
    </lineage>
</organism>
<dbReference type="InterPro" id="IPR029057">
    <property type="entry name" value="PRTase-like"/>
</dbReference>
<feature type="domain" description="Phosphoribosyltransferase" evidence="1">
    <location>
        <begin position="43"/>
        <end position="179"/>
    </location>
</feature>
<dbReference type="AlphaFoldDB" id="A0A0M3QG38"/>
<keyword evidence="2" id="KW-0328">Glycosyltransferase</keyword>
<dbReference type="EMBL" id="CP010802">
    <property type="protein sequence ID" value="ALC17133.1"/>
    <property type="molecule type" value="Genomic_DNA"/>
</dbReference>
<sequence>MAEKKGNIHEVTTLHGRIAVFADRRHGGEVLAGVVPPNCRDGVVLGIPAGGVPVAARLAELLRLPLDVAAVSKIVLPWNSEAGYGAVAYDGTVLLNEKLLPTLGLDEAEIRKGIERTTEKVRQRIGRFRGDRPWPDVTTGTVILVDDGLASGFTMQAAVAALRREGAKRIVVAVPTGHDRAVARLAGEVEALCCANIRSGWSFAVAAAYRQWHDVSDEEVEALLRRQPVEKNP</sequence>
<dbReference type="KEGG" id="des:DSOUD_2372"/>
<protein>
    <submittedName>
        <fullName evidence="2">Putative phosphoribosyltransferase</fullName>
    </submittedName>
</protein>
<dbReference type="OrthoDB" id="5421180at2"/>
<dbReference type="Pfam" id="PF00156">
    <property type="entry name" value="Pribosyltran"/>
    <property type="match status" value="1"/>
</dbReference>
<evidence type="ECO:0000313" key="3">
    <source>
        <dbReference type="Proteomes" id="UP000057158"/>
    </source>
</evidence>
<dbReference type="Gene3D" id="3.40.50.2020">
    <property type="match status" value="1"/>
</dbReference>
<dbReference type="STRING" id="1603606.DSOUD_2372"/>
<dbReference type="CDD" id="cd06223">
    <property type="entry name" value="PRTases_typeI"/>
    <property type="match status" value="1"/>
</dbReference>
<evidence type="ECO:0000313" key="2">
    <source>
        <dbReference type="EMBL" id="ALC17133.1"/>
    </source>
</evidence>
<keyword evidence="2" id="KW-0808">Transferase</keyword>
<evidence type="ECO:0000259" key="1">
    <source>
        <dbReference type="Pfam" id="PF00156"/>
    </source>
</evidence>
<dbReference type="Proteomes" id="UP000057158">
    <property type="component" value="Chromosome"/>
</dbReference>